<dbReference type="GO" id="GO:0005524">
    <property type="term" value="F:ATP binding"/>
    <property type="evidence" value="ECO:0007669"/>
    <property type="project" value="UniProtKB-KW"/>
</dbReference>
<keyword evidence="1" id="KW-0813">Transport</keyword>
<sequence>MLLRLTRVAKFYGNRLVIKDVSFEVSAGTVTLLAGPNGAGKSTLLKLMAGLSRPSAGSVEHGAAPDASGDALGYLGHQTFIYPELTAFENLAFWARLHGLAPERCSEEALLAALERMELKRFAFERAGGFSRGMAQRLNLARVLLLSPSLLLLDEPGTGLDTRSMAILHREIAAARDRGAGIVWISHSVAEDLARADRVLAIADKRVVYSGPAADYVPEAVAC</sequence>
<feature type="domain" description="ABC transporter" evidence="4">
    <location>
        <begin position="3"/>
        <end position="221"/>
    </location>
</feature>
<name>A0ABS0J7Q4_9BACT</name>
<reference evidence="5 6" key="1">
    <citation type="submission" date="2019-08" db="EMBL/GenBank/DDBJ databases">
        <authorList>
            <person name="Luo N."/>
        </authorList>
    </citation>
    <scope>NUCLEOTIDE SEQUENCE [LARGE SCALE GENOMIC DNA]</scope>
    <source>
        <strain evidence="5 6">NCIMB 9442</strain>
    </source>
</reference>
<accession>A0ABS0J7Q4</accession>
<organism evidence="5 6">
    <name type="scientific">Nitratidesulfovibrio oxamicus</name>
    <dbReference type="NCBI Taxonomy" id="32016"/>
    <lineage>
        <taxon>Bacteria</taxon>
        <taxon>Pseudomonadati</taxon>
        <taxon>Thermodesulfobacteriota</taxon>
        <taxon>Desulfovibrionia</taxon>
        <taxon>Desulfovibrionales</taxon>
        <taxon>Desulfovibrionaceae</taxon>
        <taxon>Nitratidesulfovibrio</taxon>
    </lineage>
</organism>
<keyword evidence="3 5" id="KW-0067">ATP-binding</keyword>
<dbReference type="PANTHER" id="PTHR42939:SF1">
    <property type="entry name" value="ABC TRANSPORTER ATP-BINDING PROTEIN ALBC-RELATED"/>
    <property type="match status" value="1"/>
</dbReference>
<dbReference type="RefSeq" id="WP_196610351.1">
    <property type="nucleotide sequence ID" value="NZ_VRYY01000573.1"/>
</dbReference>
<keyword evidence="6" id="KW-1185">Reference proteome</keyword>
<keyword evidence="2" id="KW-0547">Nucleotide-binding</keyword>
<evidence type="ECO:0000313" key="5">
    <source>
        <dbReference type="EMBL" id="MBG3878421.1"/>
    </source>
</evidence>
<dbReference type="Pfam" id="PF00005">
    <property type="entry name" value="ABC_tran"/>
    <property type="match status" value="1"/>
</dbReference>
<dbReference type="SMART" id="SM00382">
    <property type="entry name" value="AAA"/>
    <property type="match status" value="1"/>
</dbReference>
<evidence type="ECO:0000256" key="2">
    <source>
        <dbReference type="ARBA" id="ARBA00022741"/>
    </source>
</evidence>
<gene>
    <name evidence="5" type="ORF">FVW20_15735</name>
</gene>
<evidence type="ECO:0000256" key="1">
    <source>
        <dbReference type="ARBA" id="ARBA00022448"/>
    </source>
</evidence>
<evidence type="ECO:0000259" key="4">
    <source>
        <dbReference type="PROSITE" id="PS50893"/>
    </source>
</evidence>
<dbReference type="EMBL" id="VRYY01000573">
    <property type="protein sequence ID" value="MBG3878421.1"/>
    <property type="molecule type" value="Genomic_DNA"/>
</dbReference>
<dbReference type="PANTHER" id="PTHR42939">
    <property type="entry name" value="ABC TRANSPORTER ATP-BINDING PROTEIN ALBC-RELATED"/>
    <property type="match status" value="1"/>
</dbReference>
<protein>
    <submittedName>
        <fullName evidence="5">ABC transporter ATP-binding protein</fullName>
    </submittedName>
</protein>
<dbReference type="Proteomes" id="UP001194469">
    <property type="component" value="Unassembled WGS sequence"/>
</dbReference>
<dbReference type="InterPro" id="IPR003593">
    <property type="entry name" value="AAA+_ATPase"/>
</dbReference>
<dbReference type="InterPro" id="IPR027417">
    <property type="entry name" value="P-loop_NTPase"/>
</dbReference>
<dbReference type="InterPro" id="IPR051782">
    <property type="entry name" value="ABC_Transporter_VariousFunc"/>
</dbReference>
<evidence type="ECO:0000313" key="6">
    <source>
        <dbReference type="Proteomes" id="UP001194469"/>
    </source>
</evidence>
<proteinExistence type="predicted"/>
<comment type="caution">
    <text evidence="5">The sequence shown here is derived from an EMBL/GenBank/DDBJ whole genome shotgun (WGS) entry which is preliminary data.</text>
</comment>
<dbReference type="Gene3D" id="3.40.50.300">
    <property type="entry name" value="P-loop containing nucleotide triphosphate hydrolases"/>
    <property type="match status" value="1"/>
</dbReference>
<evidence type="ECO:0000256" key="3">
    <source>
        <dbReference type="ARBA" id="ARBA00022840"/>
    </source>
</evidence>
<dbReference type="InterPro" id="IPR003439">
    <property type="entry name" value="ABC_transporter-like_ATP-bd"/>
</dbReference>
<dbReference type="SUPFAM" id="SSF52540">
    <property type="entry name" value="P-loop containing nucleoside triphosphate hydrolases"/>
    <property type="match status" value="1"/>
</dbReference>
<dbReference type="PROSITE" id="PS50893">
    <property type="entry name" value="ABC_TRANSPORTER_2"/>
    <property type="match status" value="1"/>
</dbReference>